<evidence type="ECO:0000313" key="2">
    <source>
        <dbReference type="EMBL" id="TWA96108.1"/>
    </source>
</evidence>
<dbReference type="Proteomes" id="UP000319949">
    <property type="component" value="Unassembled WGS sequence"/>
</dbReference>
<keyword evidence="3" id="KW-1185">Reference proteome</keyword>
<evidence type="ECO:0000256" key="1">
    <source>
        <dbReference type="SAM" id="MobiDB-lite"/>
    </source>
</evidence>
<sequence length="124" mass="12975">MKAALLVLPLLGQPAMPVSDRMPVFNVEAMCRDVSADDKASGLALAQDAGECVRDETLAQQQLSSAWLTVPGPARESCEGEAAAAGIPSYVDLLTCLQMTGWANPAPPPAIPLRGASKMRNAKN</sequence>
<evidence type="ECO:0000313" key="3">
    <source>
        <dbReference type="Proteomes" id="UP000319949"/>
    </source>
</evidence>
<protein>
    <submittedName>
        <fullName evidence="2">Uncharacterized protein</fullName>
    </submittedName>
</protein>
<dbReference type="EMBL" id="VITK01000007">
    <property type="protein sequence ID" value="TWA96108.1"/>
    <property type="molecule type" value="Genomic_DNA"/>
</dbReference>
<feature type="region of interest" description="Disordered" evidence="1">
    <location>
        <begin position="105"/>
        <end position="124"/>
    </location>
</feature>
<organism evidence="2 3">
    <name type="scientific">Bradyrhizobium stylosanthis</name>
    <dbReference type="NCBI Taxonomy" id="1803665"/>
    <lineage>
        <taxon>Bacteria</taxon>
        <taxon>Pseudomonadati</taxon>
        <taxon>Pseudomonadota</taxon>
        <taxon>Alphaproteobacteria</taxon>
        <taxon>Hyphomicrobiales</taxon>
        <taxon>Nitrobacteraceae</taxon>
        <taxon>Bradyrhizobium</taxon>
    </lineage>
</organism>
<proteinExistence type="predicted"/>
<name>A0A560DG78_9BRAD</name>
<dbReference type="RefSeq" id="WP_145667130.1">
    <property type="nucleotide sequence ID" value="NZ_VITK01000007.1"/>
</dbReference>
<comment type="caution">
    <text evidence="2">The sequence shown here is derived from an EMBL/GenBank/DDBJ whole genome shotgun (WGS) entry which is preliminary data.</text>
</comment>
<gene>
    <name evidence="2" type="ORF">FBZ96_107300</name>
</gene>
<accession>A0A560DG78</accession>
<reference evidence="2 3" key="1">
    <citation type="submission" date="2019-06" db="EMBL/GenBank/DDBJ databases">
        <title>Genomic Encyclopedia of Type Strains, Phase IV (KMG-V): Genome sequencing to study the core and pangenomes of soil and plant-associated prokaryotes.</title>
        <authorList>
            <person name="Whitman W."/>
        </authorList>
    </citation>
    <scope>NUCLEOTIDE SEQUENCE [LARGE SCALE GENOMIC DNA]</scope>
    <source>
        <strain evidence="2 3">BR 510</strain>
    </source>
</reference>
<dbReference type="AlphaFoldDB" id="A0A560DG78"/>
<dbReference type="OrthoDB" id="7960860at2"/>